<proteinExistence type="predicted"/>
<organism evidence="1 2">
    <name type="scientific">Purpureocillium lilacinum</name>
    <name type="common">Paecilomyces lilacinus</name>
    <dbReference type="NCBI Taxonomy" id="33203"/>
    <lineage>
        <taxon>Eukaryota</taxon>
        <taxon>Fungi</taxon>
        <taxon>Dikarya</taxon>
        <taxon>Ascomycota</taxon>
        <taxon>Pezizomycotina</taxon>
        <taxon>Sordariomycetes</taxon>
        <taxon>Hypocreomycetidae</taxon>
        <taxon>Hypocreales</taxon>
        <taxon>Ophiocordycipitaceae</taxon>
        <taxon>Purpureocillium</taxon>
    </lineage>
</organism>
<name>A0ACC4E2S2_PURLI</name>
<evidence type="ECO:0000313" key="2">
    <source>
        <dbReference type="Proteomes" id="UP001638806"/>
    </source>
</evidence>
<dbReference type="EMBL" id="JBGNUJ010000003">
    <property type="protein sequence ID" value="KAL3962929.1"/>
    <property type="molecule type" value="Genomic_DNA"/>
</dbReference>
<reference evidence="1" key="1">
    <citation type="submission" date="2024-12" db="EMBL/GenBank/DDBJ databases">
        <title>Comparative genomics and development of molecular markers within Purpureocillium lilacinum and among Purpureocillium species.</title>
        <authorList>
            <person name="Yeh Z.-Y."/>
            <person name="Ni N.-T."/>
            <person name="Lo P.-H."/>
            <person name="Mushyakhwo K."/>
            <person name="Lin C.-F."/>
            <person name="Nai Y.-S."/>
        </authorList>
    </citation>
    <scope>NUCLEOTIDE SEQUENCE</scope>
    <source>
        <strain evidence="1">NCHU-NPUST-175</strain>
    </source>
</reference>
<evidence type="ECO:0000313" key="1">
    <source>
        <dbReference type="EMBL" id="KAL3962929.1"/>
    </source>
</evidence>
<dbReference type="Proteomes" id="UP001638806">
    <property type="component" value="Unassembled WGS sequence"/>
</dbReference>
<sequence>MEEAEASAPHSPGRTSSTVTYEGRLDEDQALLDSGSPTWSPKIRDKVTQRSFERTTRQIRCLYWAIAILALLNAGLLGVLVVLLQTGPALESKKLPPWFPPETPIKKIFTYQSIYGSGLSDDAEAAWTDLIPSSRRCIGGKGFVNVGNNSAIDPMPGLDDYYHEPKAMVSVFHQLHCLYMMRVGYYAALDNSTDNVYARHLGHCFDYLRQNIMCTADTTLEWLGKPPLDHGSSGYGFQHHCRDYSAVFAWTEEHRMNDTKRIN</sequence>
<comment type="caution">
    <text evidence="1">The sequence shown here is derived from an EMBL/GenBank/DDBJ whole genome shotgun (WGS) entry which is preliminary data.</text>
</comment>
<protein>
    <submittedName>
        <fullName evidence="1">Uncharacterized protein</fullName>
    </submittedName>
</protein>
<keyword evidence="2" id="KW-1185">Reference proteome</keyword>
<accession>A0ACC4E2S2</accession>
<gene>
    <name evidence="1" type="ORF">ACCO45_004452</name>
</gene>